<gene>
    <name evidence="1" type="ORF">OSB04_013091</name>
</gene>
<comment type="caution">
    <text evidence="1">The sequence shown here is derived from an EMBL/GenBank/DDBJ whole genome shotgun (WGS) entry which is preliminary data.</text>
</comment>
<evidence type="ECO:0000313" key="2">
    <source>
        <dbReference type="Proteomes" id="UP001172457"/>
    </source>
</evidence>
<dbReference type="Proteomes" id="UP001172457">
    <property type="component" value="Chromosome 3"/>
</dbReference>
<dbReference type="AlphaFoldDB" id="A0AA38TVM5"/>
<evidence type="ECO:0000313" key="1">
    <source>
        <dbReference type="EMBL" id="KAJ9558477.1"/>
    </source>
</evidence>
<keyword evidence="2" id="KW-1185">Reference proteome</keyword>
<protein>
    <submittedName>
        <fullName evidence="1">Uncharacterized protein</fullName>
    </submittedName>
</protein>
<organism evidence="1 2">
    <name type="scientific">Centaurea solstitialis</name>
    <name type="common">yellow star-thistle</name>
    <dbReference type="NCBI Taxonomy" id="347529"/>
    <lineage>
        <taxon>Eukaryota</taxon>
        <taxon>Viridiplantae</taxon>
        <taxon>Streptophyta</taxon>
        <taxon>Embryophyta</taxon>
        <taxon>Tracheophyta</taxon>
        <taxon>Spermatophyta</taxon>
        <taxon>Magnoliopsida</taxon>
        <taxon>eudicotyledons</taxon>
        <taxon>Gunneridae</taxon>
        <taxon>Pentapetalae</taxon>
        <taxon>asterids</taxon>
        <taxon>campanulids</taxon>
        <taxon>Asterales</taxon>
        <taxon>Asteraceae</taxon>
        <taxon>Carduoideae</taxon>
        <taxon>Cardueae</taxon>
        <taxon>Centaureinae</taxon>
        <taxon>Centaurea</taxon>
    </lineage>
</organism>
<name>A0AA38TVM5_9ASTR</name>
<accession>A0AA38TVM5</accession>
<sequence>MDVESVSEVVQHIPCLKQLDIFSCPKLKDLPNTTDPSSLRIVTGGSNENMVKVREQENIRITCNFTCERECGEKQGPTFNRTKNDRLNTWQVLREVSRLQNLLPEGSRAHILQYQNSFQEQINYYKGQSKALITSSFVCQHHCCKAIKPASTYFALLKETNKKSDGKKSRLIEQAPVKDLDVDI</sequence>
<reference evidence="1" key="1">
    <citation type="submission" date="2023-03" db="EMBL/GenBank/DDBJ databases">
        <title>Chromosome-scale reference genome and RAD-based genetic map of yellow starthistle (Centaurea solstitialis) reveal putative structural variation and QTLs associated with invader traits.</title>
        <authorList>
            <person name="Reatini B."/>
            <person name="Cang F.A."/>
            <person name="Jiang Q."/>
            <person name="Mckibben M.T.W."/>
            <person name="Barker M.S."/>
            <person name="Rieseberg L.H."/>
            <person name="Dlugosch K.M."/>
        </authorList>
    </citation>
    <scope>NUCLEOTIDE SEQUENCE</scope>
    <source>
        <strain evidence="1">CAN-66</strain>
        <tissue evidence="1">Leaf</tissue>
    </source>
</reference>
<dbReference type="EMBL" id="JARYMX010000003">
    <property type="protein sequence ID" value="KAJ9558477.1"/>
    <property type="molecule type" value="Genomic_DNA"/>
</dbReference>
<proteinExistence type="predicted"/>